<dbReference type="EnsemblBacteria" id="ABA48493">
    <property type="protein sequence ID" value="ABA48493"/>
    <property type="gene ID" value="BURPS1710b_1299"/>
</dbReference>
<proteinExistence type="predicted"/>
<dbReference type="KEGG" id="bpm:BURPS1710b_1299"/>
<dbReference type="EMBL" id="CP000124">
    <property type="protein sequence ID" value="ABA48493.1"/>
    <property type="molecule type" value="Genomic_DNA"/>
</dbReference>
<dbReference type="AlphaFoldDB" id="Q3JUP4"/>
<organism evidence="2 3">
    <name type="scientific">Burkholderia pseudomallei (strain 1710b)</name>
    <dbReference type="NCBI Taxonomy" id="320372"/>
    <lineage>
        <taxon>Bacteria</taxon>
        <taxon>Pseudomonadati</taxon>
        <taxon>Pseudomonadota</taxon>
        <taxon>Betaproteobacteria</taxon>
        <taxon>Burkholderiales</taxon>
        <taxon>Burkholderiaceae</taxon>
        <taxon>Burkholderia</taxon>
        <taxon>pseudomallei group</taxon>
    </lineage>
</organism>
<feature type="region of interest" description="Disordered" evidence="1">
    <location>
        <begin position="749"/>
        <end position="814"/>
    </location>
</feature>
<sequence length="814" mass="91879">MRCMRSRARARPRSDIRFDFVALFLEPVAARGGLALAHQHRHPRDRRLEVELAERDGHQAAGVGVHRRVPQLLGAHFAQALEAADRPLRFAHAVLAQLVEDRLELAFVERVELLRRLLAARGRVDPEKRRPRDEHVAALDQLREMLEEQREQQHLNVRAVDIRIRQDADLAVTQVRHVDAVVRAVRIDADRHRDVVHLVVREQAIALGLPGVEHLAAQRQDRLVFLVAAHLRGAARRIALDEEQLVARDVLGLAVGQLAGQHRDAGALLLLDLLARARARLRLLDHELGELLAVLDVLVEPQLERRARERRHELHRVAAVQALLDLPLELRIEHLRREHERHAREHVLREQLHALRLQVVQLDEALHRLIEAVAQAGFMRAARGRRNQVHVRLAHERAFLAPRDDPRRALALGERVVARAGIGEALALEKRNQQLAAVHLVEQVAAQAVVVFPALPLARLLVDEHDLDARQQHRLRAQEPLQLAERQIRRIEVFRIRPYGHPRAGLLLATARALRRERLDDVAVGEAELRDPAVAPDGHVEARRERIRHRHAHAVQTARERVRAALRLVELAAGVQPREHDLDDGHLLLRMQPERNAAPVVLDGHRLIGVQRDRDLLAEAAQRLVGRVVDHFLDDVQRILGARVHAGPLLDGLEALEHLDRCFAIGRCRLFRGHRSSGSSFTLTLSPARVDNIVDKTLNSIKIRVETMACSHCSESGRRAAPDGRAMRRPERGVFYWFRNGGLMKAYVSPRAPPSAPAPRAARRRAPRSARSGACPPADPSRRSSRPRAARQSPSARPRAPRSSRAARRARAAR</sequence>
<protein>
    <submittedName>
        <fullName evidence="2">Uncharacterized protein</fullName>
    </submittedName>
</protein>
<dbReference type="Proteomes" id="UP000002700">
    <property type="component" value="Chromosome I"/>
</dbReference>
<gene>
    <name evidence="2" type="ordered locus">BURPS1710b_1299</name>
</gene>
<feature type="compositionally biased region" description="Basic residues" evidence="1">
    <location>
        <begin position="799"/>
        <end position="814"/>
    </location>
</feature>
<evidence type="ECO:0000313" key="2">
    <source>
        <dbReference type="EMBL" id="ABA48493.1"/>
    </source>
</evidence>
<evidence type="ECO:0000313" key="3">
    <source>
        <dbReference type="Proteomes" id="UP000002700"/>
    </source>
</evidence>
<accession>Q3JUP4</accession>
<name>Q3JUP4_BURP1</name>
<evidence type="ECO:0000256" key="1">
    <source>
        <dbReference type="SAM" id="MobiDB-lite"/>
    </source>
</evidence>
<reference evidence="2 3" key="1">
    <citation type="submission" date="2005-09" db="EMBL/GenBank/DDBJ databases">
        <authorList>
            <person name="Woods D.E."/>
            <person name="Nierman W.C."/>
        </authorList>
    </citation>
    <scope>NUCLEOTIDE SEQUENCE [LARGE SCALE GENOMIC DNA]</scope>
    <source>
        <strain evidence="2 3">1710b</strain>
    </source>
</reference>
<dbReference type="HOGENOM" id="CLU_376735_0_0_4"/>